<proteinExistence type="inferred from homology"/>
<evidence type="ECO:0000313" key="4">
    <source>
        <dbReference type="EMBL" id="PWN21442.1"/>
    </source>
</evidence>
<dbReference type="GO" id="GO:0016597">
    <property type="term" value="F:amino acid binding"/>
    <property type="evidence" value="ECO:0007669"/>
    <property type="project" value="TreeGrafter"/>
</dbReference>
<feature type="compositionally biased region" description="Low complexity" evidence="3">
    <location>
        <begin position="223"/>
        <end position="236"/>
    </location>
</feature>
<evidence type="ECO:0000256" key="2">
    <source>
        <dbReference type="ARBA" id="ARBA00022801"/>
    </source>
</evidence>
<evidence type="ECO:0000256" key="1">
    <source>
        <dbReference type="ARBA" id="ARBA00008532"/>
    </source>
</evidence>
<keyword evidence="5" id="KW-1185">Reference proteome</keyword>
<evidence type="ECO:0000256" key="3">
    <source>
        <dbReference type="SAM" id="MobiDB-lite"/>
    </source>
</evidence>
<dbReference type="GO" id="GO:0000052">
    <property type="term" value="P:citrulline metabolic process"/>
    <property type="evidence" value="ECO:0007669"/>
    <property type="project" value="TreeGrafter"/>
</dbReference>
<dbReference type="GeneID" id="37016624"/>
<sequence>MTTTPRPLLLVRRPSPLLSSGQLTHLAPASDPPKPSRSLAQWQGYCDVFRSQLGWEVIEVDAADDCPDGVFLEDAMIVFPALDERGGGVVVLVRSGSPERRGEYESARRATQEHLVPRGYEVFDFNVEDKSGEATLDGGDILKILPGASSASHATTHTGTRPPTVYVGQSTRTNALGTSLLKKCLEPRGWSVQGVPVQHHLHLKSAITALPDGQVIGHSLPRSSSSSSSGSGSGTSQPSVGVTLPDGHEILPIQEEHGIAVVDVSSPNGSPKVLLSADAPRTKKQLEQRGYEVVTVDIGDFEKMEGW</sequence>
<accession>A0A316U8F2</accession>
<evidence type="ECO:0000313" key="5">
    <source>
        <dbReference type="Proteomes" id="UP000245942"/>
    </source>
</evidence>
<dbReference type="OrthoDB" id="26679at2759"/>
<dbReference type="SUPFAM" id="SSF55909">
    <property type="entry name" value="Pentein"/>
    <property type="match status" value="1"/>
</dbReference>
<feature type="region of interest" description="Disordered" evidence="3">
    <location>
        <begin position="214"/>
        <end position="245"/>
    </location>
</feature>
<dbReference type="AlphaFoldDB" id="A0A316U8F2"/>
<dbReference type="GO" id="GO:0045429">
    <property type="term" value="P:positive regulation of nitric oxide biosynthetic process"/>
    <property type="evidence" value="ECO:0007669"/>
    <property type="project" value="TreeGrafter"/>
</dbReference>
<gene>
    <name evidence="4" type="ORF">BCV69DRAFT_311949</name>
</gene>
<dbReference type="RefSeq" id="XP_025348602.1">
    <property type="nucleotide sequence ID" value="XM_025494890.1"/>
</dbReference>
<dbReference type="InterPro" id="IPR033199">
    <property type="entry name" value="DDAH-like"/>
</dbReference>
<dbReference type="STRING" id="1684307.A0A316U8F2"/>
<dbReference type="Gene3D" id="3.75.10.10">
    <property type="entry name" value="L-arginine/glycine Amidinotransferase, Chain A"/>
    <property type="match status" value="1"/>
</dbReference>
<dbReference type="Proteomes" id="UP000245942">
    <property type="component" value="Unassembled WGS sequence"/>
</dbReference>
<dbReference type="GO" id="GO:0006525">
    <property type="term" value="P:arginine metabolic process"/>
    <property type="evidence" value="ECO:0007669"/>
    <property type="project" value="TreeGrafter"/>
</dbReference>
<protein>
    <submittedName>
        <fullName evidence="4">Uncharacterized protein</fullName>
    </submittedName>
</protein>
<comment type="similarity">
    <text evidence="1">Belongs to the DDAH family.</text>
</comment>
<dbReference type="PANTHER" id="PTHR12737:SF9">
    <property type="entry name" value="DIMETHYLARGININASE"/>
    <property type="match status" value="1"/>
</dbReference>
<dbReference type="GO" id="GO:0016403">
    <property type="term" value="F:dimethylargininase activity"/>
    <property type="evidence" value="ECO:0007669"/>
    <property type="project" value="TreeGrafter"/>
</dbReference>
<organism evidence="4 5">
    <name type="scientific">Pseudomicrostroma glucosiphilum</name>
    <dbReference type="NCBI Taxonomy" id="1684307"/>
    <lineage>
        <taxon>Eukaryota</taxon>
        <taxon>Fungi</taxon>
        <taxon>Dikarya</taxon>
        <taxon>Basidiomycota</taxon>
        <taxon>Ustilaginomycotina</taxon>
        <taxon>Exobasidiomycetes</taxon>
        <taxon>Microstromatales</taxon>
        <taxon>Microstromatales incertae sedis</taxon>
        <taxon>Pseudomicrostroma</taxon>
    </lineage>
</organism>
<dbReference type="PANTHER" id="PTHR12737">
    <property type="entry name" value="DIMETHYLARGININE DIMETHYLAMINOHYDROLASE"/>
    <property type="match status" value="1"/>
</dbReference>
<reference evidence="4 5" key="1">
    <citation type="journal article" date="2018" name="Mol. Biol. Evol.">
        <title>Broad Genomic Sampling Reveals a Smut Pathogenic Ancestry of the Fungal Clade Ustilaginomycotina.</title>
        <authorList>
            <person name="Kijpornyongpan T."/>
            <person name="Mondo S.J."/>
            <person name="Barry K."/>
            <person name="Sandor L."/>
            <person name="Lee J."/>
            <person name="Lipzen A."/>
            <person name="Pangilinan J."/>
            <person name="LaButti K."/>
            <person name="Hainaut M."/>
            <person name="Henrissat B."/>
            <person name="Grigoriev I.V."/>
            <person name="Spatafora J.W."/>
            <person name="Aime M.C."/>
        </authorList>
    </citation>
    <scope>NUCLEOTIDE SEQUENCE [LARGE SCALE GENOMIC DNA]</scope>
    <source>
        <strain evidence="4 5">MCA 4718</strain>
    </source>
</reference>
<name>A0A316U8F2_9BASI</name>
<dbReference type="EMBL" id="KZ819325">
    <property type="protein sequence ID" value="PWN21442.1"/>
    <property type="molecule type" value="Genomic_DNA"/>
</dbReference>
<keyword evidence="2" id="KW-0378">Hydrolase</keyword>